<proteinExistence type="predicted"/>
<evidence type="ECO:0000259" key="2">
    <source>
        <dbReference type="PROSITE" id="PS50112"/>
    </source>
</evidence>
<feature type="transmembrane region" description="Helical" evidence="1">
    <location>
        <begin position="202"/>
        <end position="226"/>
    </location>
</feature>
<evidence type="ECO:0000313" key="3">
    <source>
        <dbReference type="EMBL" id="EGR29365.1"/>
    </source>
</evidence>
<evidence type="ECO:0000313" key="4">
    <source>
        <dbReference type="Proteomes" id="UP000008983"/>
    </source>
</evidence>
<name>G0QZH6_ICHMU</name>
<dbReference type="RefSeq" id="XP_004030601.1">
    <property type="nucleotide sequence ID" value="XM_004030553.1"/>
</dbReference>
<feature type="transmembrane region" description="Helical" evidence="1">
    <location>
        <begin position="270"/>
        <end position="290"/>
    </location>
</feature>
<evidence type="ECO:0000256" key="1">
    <source>
        <dbReference type="SAM" id="Phobius"/>
    </source>
</evidence>
<dbReference type="EMBL" id="GL984151">
    <property type="protein sequence ID" value="EGR29365.1"/>
    <property type="molecule type" value="Genomic_DNA"/>
</dbReference>
<dbReference type="InterPro" id="IPR052994">
    <property type="entry name" value="Tiny_macrocysts_regulators"/>
</dbReference>
<keyword evidence="1" id="KW-0472">Membrane</keyword>
<dbReference type="PROSITE" id="PS50112">
    <property type="entry name" value="PAS"/>
    <property type="match status" value="1"/>
</dbReference>
<dbReference type="PANTHER" id="PTHR31600:SF2">
    <property type="entry name" value="GAMETE ENRICHED GENE 10 PROTEIN-RELATED"/>
    <property type="match status" value="1"/>
</dbReference>
<feature type="transmembrane region" description="Helical" evidence="1">
    <location>
        <begin position="61"/>
        <end position="80"/>
    </location>
</feature>
<feature type="domain" description="PAS" evidence="2">
    <location>
        <begin position="701"/>
        <end position="738"/>
    </location>
</feature>
<dbReference type="OrthoDB" id="313484at2759"/>
<feature type="transmembrane region" description="Helical" evidence="1">
    <location>
        <begin position="118"/>
        <end position="138"/>
    </location>
</feature>
<dbReference type="Proteomes" id="UP000008983">
    <property type="component" value="Unassembled WGS sequence"/>
</dbReference>
<dbReference type="OMA" id="KNHYWYF"/>
<feature type="transmembrane region" description="Helical" evidence="1">
    <location>
        <begin position="1327"/>
        <end position="1347"/>
    </location>
</feature>
<feature type="transmembrane region" description="Helical" evidence="1">
    <location>
        <begin position="159"/>
        <end position="182"/>
    </location>
</feature>
<dbReference type="InterPro" id="IPR000014">
    <property type="entry name" value="PAS"/>
</dbReference>
<feature type="transmembrane region" description="Helical" evidence="1">
    <location>
        <begin position="354"/>
        <end position="372"/>
    </location>
</feature>
<feature type="transmembrane region" description="Helical" evidence="1">
    <location>
        <begin position="1687"/>
        <end position="1706"/>
    </location>
</feature>
<dbReference type="GeneID" id="14905473"/>
<dbReference type="eggNOG" id="ENOG502SKTX">
    <property type="taxonomic scope" value="Eukaryota"/>
</dbReference>
<organism evidence="3 4">
    <name type="scientific">Ichthyophthirius multifiliis</name>
    <name type="common">White spot disease agent</name>
    <name type="synonym">Ich</name>
    <dbReference type="NCBI Taxonomy" id="5932"/>
    <lineage>
        <taxon>Eukaryota</taxon>
        <taxon>Sar</taxon>
        <taxon>Alveolata</taxon>
        <taxon>Ciliophora</taxon>
        <taxon>Intramacronucleata</taxon>
        <taxon>Oligohymenophorea</taxon>
        <taxon>Hymenostomatida</taxon>
        <taxon>Ophryoglenina</taxon>
        <taxon>Ichthyophthirius</taxon>
    </lineage>
</organism>
<dbReference type="STRING" id="857967.G0QZH6"/>
<gene>
    <name evidence="3" type="ORF">IMG5_156920</name>
</gene>
<sequence>MSKQIELKQTIDLNKQITTKYQKNASQTDQNKQKNEKQLSILNFTVALDLLMLKKSSIEQAYLMILVCFFVLNISSLHKYNDFLISQYNLKQTNLNELINIVKYLDILYLLSMSSTSYLIVLIFSVFYFLMLFLLFLICFLKKYINTQIKPRKYFFGRWFVILGQLFNWILFMPLIITQMSYLFCLEDIFSQIKIICSSSSVYFYISIIGLFFGILDMWYLGIFFFNSGNQSKKDALACDYSINLLKFDFCRFIISIFVCFKFQSYSYSIFYIFLNNLISGYLVYLFLFADGLFTFKNKQIKDFFQIQIIIYFANQISQLFDQTTRQIIKKLFYFIYQCIKRALKIYNLDSEKILYYLIFNIFILVILFKKLQKYQIIKHLKEIQIYPNTFNDIRKKIYLFSQFMNNQQEAIYSDAYFKGMIFSHLNSDCNFNQQQYQCYCKCKNIYDSKKNKLVNCDKYLQNINRNVLCKFFIKNWIESYINKNYKDYQVYIDYAEFQYFKFNNYNLALQYLTISENSFLYLIDQFRIFRLRHFILKQNKKRNKKAYKSKLEIEKVIPIEIKIDEIKERIKYIISLNITFWQTLQKSKINLQECNKIALSVQIQIKELKKLWININNYLDYRKKWKFYFAWYILYILNKKVKISLIEKFSGINNVNETDIFSEEIQNYQVEDEIDQAENTEQINIKKIAMTFDKKSCVFIVNSDSKGKILQINKSVTQIFGYNKFEIENQYNITSLMPFTYSSVHPKLINQFYQTGKSKAMYSQRRIFCQNKQGQLFAAWKFIKQYVTLQGQSQFIALIRPITFFNGRIINFIIFNEDWEIESMSKELFDLFGDSENKILKVNNNQNQEGIILNLFLVIPKLLQFSRFYEFLTEDDLVTFGLKKKEQFTGIANIIQRPKKISLKNNDLKINSNNIFFDKIKAIAKKKSNQIQMKKQQQLSLLTNINNNEEQQNLSNQNIIQKHLNQSNSFAINNNINYMDESNANLIQESKEETFNTPQISLNQQSQRLYKNQFSLTNEQNNENNSKLDQSYQISEDTDFEQDDLQFNGQIDLRLEKQECLRFIAKIPVDGISFMQSYYRMIQNRIMNDKKRNQFDSGNCLETNLSRPQTFNKKQTIKKDENQTQNELNSSKITQYMENNQQTDVFSNNQRDKILYSIIKDIYLLHIKRTKQKSIKITCVTEFKKIGNARIGIMKISNLEQIKTGLYLNNLKQDKSPSPEFQKPKIKISFLENLNNSFVLNFTNKLDNRQSLNNETLKISKSNGLGYQLNSDNQKNIQKDSQIFQNDFNNKKGVRNYSFNAQENIYVKEDNNKPKKQINTITSIKLFIRLFFIAFIFFNLFIFFLIPFENYTIFQDQASRCIQLKQLNVQILEGYDYILDQIMINSNIYNNQNIQGSIFQNTNQFQENNFQNFIDLESYYSELNLNLDIKKSIFDPNIIEYNSISKYILKTKRIIQFDQKQFKLDNFDIFEQNIYYIQMLSKKAKEKKLNELNENSNELIFSRFFILKKITYINQNKQKRNYIVQKLINNLDIAEDNIINFFIENVDNVQYILYLFLIIESITILLSFLVLVKLIFIVCNSFQSILESFIYIKQKDIKIILDYNYYIQEQFNYVTQKDEYFSVESNRKVMDEAQDYQQNNNIYNQIKNKQFNFNLLESEDTNNNFIKRQKNINNGKLLRKLKIRSLIYFLVFSIITIGSSFSFLLDIKTSMDSLEIKIRNFQFFKTTISYNTIVLIILKEMKINLNNYKQNIQSNFQNFINIYQNQKWDQNLLITNEGNFNYNFQKIYFNNPCIQYSNLWKEQNQSQECNSVVQNAMQNGLSNFNLRLSIKISDDIKDPNIKSNQNLNVQDLIDYSRGNYYKKKLQQFLLETWNKDIQEFLSLQKMNDQILISIMIVSLIGLYIIIAEYILIKQFINEYQQYKYIYKMYMPDAIITKEKRIKYWLIKHGILKQQLNFFFL</sequence>
<dbReference type="SUPFAM" id="SSF55785">
    <property type="entry name" value="PYP-like sensor domain (PAS domain)"/>
    <property type="match status" value="1"/>
</dbReference>
<keyword evidence="1" id="KW-0812">Transmembrane</keyword>
<dbReference type="PANTHER" id="PTHR31600">
    <property type="entry name" value="TINY MACROCYSTS PROTEIN B-RELATED"/>
    <property type="match status" value="1"/>
</dbReference>
<dbReference type="InterPro" id="IPR035965">
    <property type="entry name" value="PAS-like_dom_sf"/>
</dbReference>
<keyword evidence="1" id="KW-1133">Transmembrane helix</keyword>
<dbReference type="Gene3D" id="3.30.450.20">
    <property type="entry name" value="PAS domain"/>
    <property type="match status" value="1"/>
</dbReference>
<keyword evidence="4" id="KW-1185">Reference proteome</keyword>
<protein>
    <recommendedName>
        <fullName evidence="2">PAS domain-containing protein</fullName>
    </recommendedName>
</protein>
<feature type="transmembrane region" description="Helical" evidence="1">
    <location>
        <begin position="1552"/>
        <end position="1577"/>
    </location>
</feature>
<accession>G0QZH6</accession>
<reference evidence="3 4" key="1">
    <citation type="submission" date="2011-07" db="EMBL/GenBank/DDBJ databases">
        <authorList>
            <person name="Coyne R."/>
            <person name="Brami D."/>
            <person name="Johnson J."/>
            <person name="Hostetler J."/>
            <person name="Hannick L."/>
            <person name="Clark T."/>
            <person name="Cassidy-Hanley D."/>
            <person name="Inman J."/>
        </authorList>
    </citation>
    <scope>NUCLEOTIDE SEQUENCE [LARGE SCALE GENOMIC DNA]</scope>
    <source>
        <strain evidence="3 4">G5</strain>
    </source>
</reference>
<feature type="transmembrane region" description="Helical" evidence="1">
    <location>
        <begin position="1891"/>
        <end position="1913"/>
    </location>
</feature>
<dbReference type="NCBIfam" id="TIGR00229">
    <property type="entry name" value="sensory_box"/>
    <property type="match status" value="1"/>
</dbReference>
<dbReference type="InParanoid" id="G0QZH6"/>